<dbReference type="SMART" id="SM00332">
    <property type="entry name" value="PP2Cc"/>
    <property type="match status" value="1"/>
</dbReference>
<feature type="domain" description="PPM-type phosphatase" evidence="1">
    <location>
        <begin position="2"/>
        <end position="239"/>
    </location>
</feature>
<dbReference type="HOGENOM" id="CLU_034545_4_1_9"/>
<dbReference type="CDD" id="cd00143">
    <property type="entry name" value="PP2Cc"/>
    <property type="match status" value="1"/>
</dbReference>
<dbReference type="STRING" id="483218.BACPEC_00745"/>
<gene>
    <name evidence="2" type="ORF">BACPEC_00745</name>
</gene>
<evidence type="ECO:0000313" key="3">
    <source>
        <dbReference type="Proteomes" id="UP000003136"/>
    </source>
</evidence>
<name>B7APY9_9FIRM</name>
<keyword evidence="3" id="KW-1185">Reference proteome</keyword>
<dbReference type="SMART" id="SM00331">
    <property type="entry name" value="PP2C_SIG"/>
    <property type="match status" value="1"/>
</dbReference>
<dbReference type="PROSITE" id="PS51746">
    <property type="entry name" value="PPM_2"/>
    <property type="match status" value="1"/>
</dbReference>
<evidence type="ECO:0000259" key="1">
    <source>
        <dbReference type="PROSITE" id="PS51746"/>
    </source>
</evidence>
<dbReference type="AlphaFoldDB" id="B7APY9"/>
<sequence length="239" mass="26389">MRACSLTDVGKTRLMNQDYVYYSTKPVGNLPNLFILADGMGGHKAGDMASRYTVETMVKLVSDSDENDPISILNSAIQQVNTDILRKAQESEDYNGMGTTLVVSCIRDSILHVANVGDSRLYILGEDLKQVTRDHSLVEEMVTRGALDRNAARYHEQKNMITRAIGGDTTVLPDFFPIDIKPGNRVLMCSDGLTNMVEDNVIERILKTTADIDEAATKLVELANENGGRDNVSVIIIEY</sequence>
<dbReference type="PANTHER" id="PTHR47992">
    <property type="entry name" value="PROTEIN PHOSPHATASE"/>
    <property type="match status" value="1"/>
</dbReference>
<reference evidence="2 3" key="2">
    <citation type="submission" date="2008-11" db="EMBL/GenBank/DDBJ databases">
        <authorList>
            <person name="Fulton L."/>
            <person name="Clifton S."/>
            <person name="Fulton B."/>
            <person name="Xu J."/>
            <person name="Minx P."/>
            <person name="Pepin K.H."/>
            <person name="Johnson M."/>
            <person name="Bhonagiri V."/>
            <person name="Nash W.E."/>
            <person name="Mardis E.R."/>
            <person name="Wilson R.K."/>
        </authorList>
    </citation>
    <scope>NUCLEOTIDE SEQUENCE [LARGE SCALE GENOMIC DNA]</scope>
    <source>
        <strain evidence="2 3">ATCC 43243</strain>
    </source>
</reference>
<evidence type="ECO:0000313" key="2">
    <source>
        <dbReference type="EMBL" id="EEC57761.1"/>
    </source>
</evidence>
<proteinExistence type="predicted"/>
<dbReference type="Pfam" id="PF13672">
    <property type="entry name" value="PP2C_2"/>
    <property type="match status" value="1"/>
</dbReference>
<dbReference type="SUPFAM" id="SSF81606">
    <property type="entry name" value="PP2C-like"/>
    <property type="match status" value="1"/>
</dbReference>
<dbReference type="Gene3D" id="3.60.40.10">
    <property type="entry name" value="PPM-type phosphatase domain"/>
    <property type="match status" value="1"/>
</dbReference>
<protein>
    <recommendedName>
        <fullName evidence="1">PPM-type phosphatase domain-containing protein</fullName>
    </recommendedName>
</protein>
<dbReference type="eggNOG" id="COG0631">
    <property type="taxonomic scope" value="Bacteria"/>
</dbReference>
<reference evidence="2 3" key="1">
    <citation type="submission" date="2008-11" db="EMBL/GenBank/DDBJ databases">
        <title>Draft genome sequence of Bacteroides pectinophilus (ATCC 43243).</title>
        <authorList>
            <person name="Sudarsanam P."/>
            <person name="Ley R."/>
            <person name="Guruge J."/>
            <person name="Turnbaugh P.J."/>
            <person name="Mahowald M."/>
            <person name="Liep D."/>
            <person name="Gordon J."/>
        </authorList>
    </citation>
    <scope>NUCLEOTIDE SEQUENCE [LARGE SCALE GENOMIC DNA]</scope>
    <source>
        <strain evidence="2 3">ATCC 43243</strain>
    </source>
</reference>
<comment type="caution">
    <text evidence="2">The sequence shown here is derived from an EMBL/GenBank/DDBJ whole genome shotgun (WGS) entry which is preliminary data.</text>
</comment>
<dbReference type="InterPro" id="IPR015655">
    <property type="entry name" value="PP2C"/>
</dbReference>
<accession>B7APY9</accession>
<dbReference type="InterPro" id="IPR001932">
    <property type="entry name" value="PPM-type_phosphatase-like_dom"/>
</dbReference>
<dbReference type="GO" id="GO:0004722">
    <property type="term" value="F:protein serine/threonine phosphatase activity"/>
    <property type="evidence" value="ECO:0007669"/>
    <property type="project" value="InterPro"/>
</dbReference>
<organism evidence="2 3">
    <name type="scientific">[Bacteroides] pectinophilus ATCC 43243</name>
    <dbReference type="NCBI Taxonomy" id="483218"/>
    <lineage>
        <taxon>Bacteria</taxon>
        <taxon>Bacillati</taxon>
        <taxon>Bacillota</taxon>
        <taxon>Clostridia</taxon>
        <taxon>Eubacteriales</taxon>
    </lineage>
</organism>
<dbReference type="InterPro" id="IPR036457">
    <property type="entry name" value="PPM-type-like_dom_sf"/>
</dbReference>
<dbReference type="EMBL" id="ABVQ01000035">
    <property type="protein sequence ID" value="EEC57761.1"/>
    <property type="molecule type" value="Genomic_DNA"/>
</dbReference>
<dbReference type="NCBIfam" id="NF033484">
    <property type="entry name" value="Stp1_PP2C_phos"/>
    <property type="match status" value="1"/>
</dbReference>
<dbReference type="Proteomes" id="UP000003136">
    <property type="component" value="Unassembled WGS sequence"/>
</dbReference>